<dbReference type="EMBL" id="ANOG01000359">
    <property type="protein sequence ID" value="EMI20545.1"/>
    <property type="molecule type" value="Genomic_DNA"/>
</dbReference>
<evidence type="ECO:0000313" key="1">
    <source>
        <dbReference type="EMBL" id="EMI20545.1"/>
    </source>
</evidence>
<gene>
    <name evidence="1" type="ORF">RMSM_02524</name>
</gene>
<name>M5RML2_9BACT</name>
<dbReference type="AlphaFoldDB" id="M5RML2"/>
<proteinExistence type="predicted"/>
<dbReference type="Proteomes" id="UP000011991">
    <property type="component" value="Unassembled WGS sequence"/>
</dbReference>
<accession>M5RML2</accession>
<sequence length="45" mass="5290">MFRFLSRFGQRCEAFFVAKLAESFGFTRVAESLCDFRYSSFAFCL</sequence>
<organism evidence="1 2">
    <name type="scientific">Rhodopirellula maiorica SM1</name>
    <dbReference type="NCBI Taxonomy" id="1265738"/>
    <lineage>
        <taxon>Bacteria</taxon>
        <taxon>Pseudomonadati</taxon>
        <taxon>Planctomycetota</taxon>
        <taxon>Planctomycetia</taxon>
        <taxon>Pirellulales</taxon>
        <taxon>Pirellulaceae</taxon>
        <taxon>Novipirellula</taxon>
    </lineage>
</organism>
<dbReference type="PATRIC" id="fig|1265738.3.peg.2537"/>
<protein>
    <submittedName>
        <fullName evidence="1">Uncharacterized protein</fullName>
    </submittedName>
</protein>
<reference evidence="1 2" key="1">
    <citation type="journal article" date="2013" name="Mar. Genomics">
        <title>Expression of sulfatases in Rhodopirellula baltica and the diversity of sulfatases in the genus Rhodopirellula.</title>
        <authorList>
            <person name="Wegner C.E."/>
            <person name="Richter-Heitmann T."/>
            <person name="Klindworth A."/>
            <person name="Klockow C."/>
            <person name="Richter M."/>
            <person name="Achstetter T."/>
            <person name="Glockner F.O."/>
            <person name="Harder J."/>
        </authorList>
    </citation>
    <scope>NUCLEOTIDE SEQUENCE [LARGE SCALE GENOMIC DNA]</scope>
    <source>
        <strain evidence="1 2">SM1</strain>
    </source>
</reference>
<keyword evidence="2" id="KW-1185">Reference proteome</keyword>
<evidence type="ECO:0000313" key="2">
    <source>
        <dbReference type="Proteomes" id="UP000011991"/>
    </source>
</evidence>
<comment type="caution">
    <text evidence="1">The sequence shown here is derived from an EMBL/GenBank/DDBJ whole genome shotgun (WGS) entry which is preliminary data.</text>
</comment>